<dbReference type="SUPFAM" id="SSF81321">
    <property type="entry name" value="Family A G protein-coupled receptor-like"/>
    <property type="match status" value="1"/>
</dbReference>
<keyword evidence="9" id="KW-0675">Receptor</keyword>
<keyword evidence="8 11" id="KW-0472">Membrane</keyword>
<dbReference type="InterPro" id="IPR050516">
    <property type="entry name" value="Olfactory_GPCR"/>
</dbReference>
<dbReference type="PANTHER" id="PTHR26452">
    <property type="entry name" value="OLFACTORY RECEPTOR"/>
    <property type="match status" value="1"/>
</dbReference>
<evidence type="ECO:0000256" key="5">
    <source>
        <dbReference type="ARBA" id="ARBA00022725"/>
    </source>
</evidence>
<organism evidence="13 14">
    <name type="scientific">Hymenochirus boettgeri</name>
    <name type="common">Congo dwarf clawed frog</name>
    <dbReference type="NCBI Taxonomy" id="247094"/>
    <lineage>
        <taxon>Eukaryota</taxon>
        <taxon>Metazoa</taxon>
        <taxon>Chordata</taxon>
        <taxon>Craniata</taxon>
        <taxon>Vertebrata</taxon>
        <taxon>Euteleostomi</taxon>
        <taxon>Amphibia</taxon>
        <taxon>Batrachia</taxon>
        <taxon>Anura</taxon>
        <taxon>Pipoidea</taxon>
        <taxon>Pipidae</taxon>
        <taxon>Pipinae</taxon>
        <taxon>Hymenochirus</taxon>
    </lineage>
</organism>
<dbReference type="GO" id="GO:0005886">
    <property type="term" value="C:plasma membrane"/>
    <property type="evidence" value="ECO:0007669"/>
    <property type="project" value="UniProtKB-SubCell"/>
</dbReference>
<dbReference type="PRINTS" id="PR00245">
    <property type="entry name" value="OLFACTORYR"/>
</dbReference>
<evidence type="ECO:0000313" key="13">
    <source>
        <dbReference type="EMBL" id="KAG8455515.1"/>
    </source>
</evidence>
<evidence type="ECO:0000256" key="9">
    <source>
        <dbReference type="ARBA" id="ARBA00023170"/>
    </source>
</evidence>
<dbReference type="PRINTS" id="PR00237">
    <property type="entry name" value="GPCRRHODOPSN"/>
</dbReference>
<dbReference type="Pfam" id="PF13853">
    <property type="entry name" value="7tm_4"/>
    <property type="match status" value="1"/>
</dbReference>
<evidence type="ECO:0000256" key="11">
    <source>
        <dbReference type="SAM" id="Phobius"/>
    </source>
</evidence>
<comment type="subcellular location">
    <subcellularLocation>
        <location evidence="1">Cell membrane</location>
        <topology evidence="1">Multi-pass membrane protein</topology>
    </subcellularLocation>
</comment>
<dbReference type="EMBL" id="JAACNH010000001">
    <property type="protein sequence ID" value="KAG8455515.1"/>
    <property type="molecule type" value="Genomic_DNA"/>
</dbReference>
<feature type="transmembrane region" description="Helical" evidence="11">
    <location>
        <begin position="272"/>
        <end position="291"/>
    </location>
</feature>
<dbReference type="InterPro" id="IPR000276">
    <property type="entry name" value="GPCR_Rhodpsn"/>
</dbReference>
<keyword evidence="10" id="KW-0807">Transducer</keyword>
<dbReference type="OrthoDB" id="9437243at2759"/>
<accession>A0A8T2KDJ4</accession>
<dbReference type="Gene3D" id="1.20.1070.10">
    <property type="entry name" value="Rhodopsin 7-helix transmembrane proteins"/>
    <property type="match status" value="1"/>
</dbReference>
<evidence type="ECO:0000256" key="10">
    <source>
        <dbReference type="ARBA" id="ARBA00023224"/>
    </source>
</evidence>
<feature type="transmembrane region" description="Helical" evidence="11">
    <location>
        <begin position="238"/>
        <end position="260"/>
    </location>
</feature>
<evidence type="ECO:0000256" key="8">
    <source>
        <dbReference type="ARBA" id="ARBA00023136"/>
    </source>
</evidence>
<name>A0A8T2KDJ4_9PIPI</name>
<dbReference type="PROSITE" id="PS50262">
    <property type="entry name" value="G_PROTEIN_RECEP_F1_2"/>
    <property type="match status" value="1"/>
</dbReference>
<comment type="caution">
    <text evidence="13">The sequence shown here is derived from an EMBL/GenBank/DDBJ whole genome shotgun (WGS) entry which is preliminary data.</text>
</comment>
<evidence type="ECO:0000256" key="7">
    <source>
        <dbReference type="ARBA" id="ARBA00023040"/>
    </source>
</evidence>
<keyword evidence="5" id="KW-0552">Olfaction</keyword>
<keyword evidence="6 11" id="KW-1133">Transmembrane helix</keyword>
<evidence type="ECO:0000256" key="4">
    <source>
        <dbReference type="ARBA" id="ARBA00022692"/>
    </source>
</evidence>
<protein>
    <recommendedName>
        <fullName evidence="12">G-protein coupled receptors family 1 profile domain-containing protein</fullName>
    </recommendedName>
</protein>
<gene>
    <name evidence="13" type="ORF">GDO86_001634</name>
</gene>
<dbReference type="GO" id="GO:0004930">
    <property type="term" value="F:G protein-coupled receptor activity"/>
    <property type="evidence" value="ECO:0007669"/>
    <property type="project" value="UniProtKB-KW"/>
</dbReference>
<evidence type="ECO:0000256" key="3">
    <source>
        <dbReference type="ARBA" id="ARBA00022606"/>
    </source>
</evidence>
<feature type="transmembrane region" description="Helical" evidence="11">
    <location>
        <begin position="203"/>
        <end position="226"/>
    </location>
</feature>
<keyword evidence="4 11" id="KW-0812">Transmembrane</keyword>
<evidence type="ECO:0000313" key="14">
    <source>
        <dbReference type="Proteomes" id="UP000812440"/>
    </source>
</evidence>
<keyword evidence="2" id="KW-1003">Cell membrane</keyword>
<evidence type="ECO:0000256" key="2">
    <source>
        <dbReference type="ARBA" id="ARBA00022475"/>
    </source>
</evidence>
<evidence type="ECO:0000256" key="6">
    <source>
        <dbReference type="ARBA" id="ARBA00022989"/>
    </source>
</evidence>
<feature type="transmembrane region" description="Helical" evidence="11">
    <location>
        <begin position="59"/>
        <end position="77"/>
    </location>
</feature>
<evidence type="ECO:0000259" key="12">
    <source>
        <dbReference type="PROSITE" id="PS50262"/>
    </source>
</evidence>
<reference evidence="13" key="1">
    <citation type="thesis" date="2020" institute="ProQuest LLC" country="789 East Eisenhower Parkway, Ann Arbor, MI, USA">
        <title>Comparative Genomics and Chromosome Evolution.</title>
        <authorList>
            <person name="Mudd A.B."/>
        </authorList>
    </citation>
    <scope>NUCLEOTIDE SEQUENCE</scope>
    <source>
        <strain evidence="13">Female2</strain>
        <tissue evidence="13">Blood</tissue>
    </source>
</reference>
<dbReference type="AlphaFoldDB" id="A0A8T2KDJ4"/>
<feature type="domain" description="G-protein coupled receptors family 1 profile" evidence="12">
    <location>
        <begin position="41"/>
        <end position="289"/>
    </location>
</feature>
<feature type="transmembrane region" description="Helical" evidence="11">
    <location>
        <begin position="144"/>
        <end position="162"/>
    </location>
</feature>
<dbReference type="Proteomes" id="UP000812440">
    <property type="component" value="Chromosome 1"/>
</dbReference>
<proteinExistence type="predicted"/>
<dbReference type="InterPro" id="IPR000725">
    <property type="entry name" value="Olfact_rcpt"/>
</dbReference>
<sequence length="308" mass="35201">MEPVNDTSVKEFILMGLPHSQSMKIPIITLFLCIYVLTLLGNLLFILAVRGDSHLHRPMYIFLMNLSFLDICLSTVTEPKMLNTFLENNKVISFNGCITQLYFYHFFGSTECFLYTVMAYDRFLAICQPLRYSILMSLNLCKKLASGIWVSGSIHAMIHTMLTFRLRFCGPNRIDYFFCDVIPLLKLACQDTTVNKVMIITNIGAVALICFVIIVLSYIHIIANIMKISILKDRKRTFSTCASHLISVSLFYGPPVFIYLSPGSMDYYLEETIAVFYTTVTPMLNPIIYSLRNKEVKTALKKITCNKQ</sequence>
<evidence type="ECO:0000256" key="1">
    <source>
        <dbReference type="ARBA" id="ARBA00004651"/>
    </source>
</evidence>
<feature type="transmembrane region" description="Helical" evidence="11">
    <location>
        <begin position="102"/>
        <end position="123"/>
    </location>
</feature>
<keyword evidence="14" id="KW-1185">Reference proteome</keyword>
<keyword evidence="7" id="KW-0297">G-protein coupled receptor</keyword>
<keyword evidence="3" id="KW-0716">Sensory transduction</keyword>
<dbReference type="FunFam" id="1.20.1070.10:FF:000001">
    <property type="entry name" value="Olfactory receptor"/>
    <property type="match status" value="1"/>
</dbReference>
<feature type="transmembrane region" description="Helical" evidence="11">
    <location>
        <begin position="25"/>
        <end position="47"/>
    </location>
</feature>
<dbReference type="GO" id="GO:0004984">
    <property type="term" value="F:olfactory receptor activity"/>
    <property type="evidence" value="ECO:0007669"/>
    <property type="project" value="InterPro"/>
</dbReference>
<dbReference type="InterPro" id="IPR017452">
    <property type="entry name" value="GPCR_Rhodpsn_7TM"/>
</dbReference>